<gene>
    <name evidence="2" type="ORF">ECRA1380_LOCUS5471</name>
</gene>
<accession>A0A7S3KC92</accession>
<sequence length="184" mass="22576">MDELKMDQRIRKLRKSQNDILENIKLNKKKKEDQWYAKRKTNEDDFNTKMNRLVRKFKRSAKIVQENQDKFRLETDLKNEKRRLRVNDLNYERERMKQLQKQQKQKIIEKEQKDAEAVQNRQQNQIIVREKLMNSRINELIKRDIFMETIQKVVHDNTSQKIRNKMLQEKKLNLSLAKPEKPEA</sequence>
<proteinExistence type="predicted"/>
<feature type="coiled-coil region" evidence="1">
    <location>
        <begin position="86"/>
        <end position="121"/>
    </location>
</feature>
<evidence type="ECO:0000313" key="2">
    <source>
        <dbReference type="EMBL" id="CAE0380510.1"/>
    </source>
</evidence>
<keyword evidence="1" id="KW-0175">Coiled coil</keyword>
<dbReference type="AlphaFoldDB" id="A0A7S3KC92"/>
<protein>
    <submittedName>
        <fullName evidence="2">Uncharacterized protein</fullName>
    </submittedName>
</protein>
<reference evidence="2" key="1">
    <citation type="submission" date="2021-01" db="EMBL/GenBank/DDBJ databases">
        <authorList>
            <person name="Corre E."/>
            <person name="Pelletier E."/>
            <person name="Niang G."/>
            <person name="Scheremetjew M."/>
            <person name="Finn R."/>
            <person name="Kale V."/>
            <person name="Holt S."/>
            <person name="Cochrane G."/>
            <person name="Meng A."/>
            <person name="Brown T."/>
            <person name="Cohen L."/>
        </authorList>
    </citation>
    <scope>NUCLEOTIDE SEQUENCE</scope>
    <source>
        <strain evidence="2">CT5</strain>
    </source>
</reference>
<name>A0A7S3KC92_EUPCR</name>
<evidence type="ECO:0000256" key="1">
    <source>
        <dbReference type="SAM" id="Coils"/>
    </source>
</evidence>
<organism evidence="2">
    <name type="scientific">Euplotes crassus</name>
    <dbReference type="NCBI Taxonomy" id="5936"/>
    <lineage>
        <taxon>Eukaryota</taxon>
        <taxon>Sar</taxon>
        <taxon>Alveolata</taxon>
        <taxon>Ciliophora</taxon>
        <taxon>Intramacronucleata</taxon>
        <taxon>Spirotrichea</taxon>
        <taxon>Hypotrichia</taxon>
        <taxon>Euplotida</taxon>
        <taxon>Euplotidae</taxon>
        <taxon>Moneuplotes</taxon>
    </lineage>
</organism>
<dbReference type="EMBL" id="HBIK01011630">
    <property type="protein sequence ID" value="CAE0380510.1"/>
    <property type="molecule type" value="Transcribed_RNA"/>
</dbReference>